<gene>
    <name evidence="1" type="ORF">H6F44_00670</name>
</gene>
<dbReference type="EMBL" id="JACJPY010000001">
    <property type="protein sequence ID" value="MBD2148648.1"/>
    <property type="molecule type" value="Genomic_DNA"/>
</dbReference>
<evidence type="ECO:0000313" key="2">
    <source>
        <dbReference type="Proteomes" id="UP000631421"/>
    </source>
</evidence>
<accession>A0A926UQ14</accession>
<proteinExistence type="predicted"/>
<protein>
    <submittedName>
        <fullName evidence="1">DUF4258 domain-containing protein</fullName>
    </submittedName>
</protein>
<organism evidence="1 2">
    <name type="scientific">Pseudanabaena cinerea FACHB-1277</name>
    <dbReference type="NCBI Taxonomy" id="2949581"/>
    <lineage>
        <taxon>Bacteria</taxon>
        <taxon>Bacillati</taxon>
        <taxon>Cyanobacteriota</taxon>
        <taxon>Cyanophyceae</taxon>
        <taxon>Pseudanabaenales</taxon>
        <taxon>Pseudanabaenaceae</taxon>
        <taxon>Pseudanabaena</taxon>
        <taxon>Pseudanabaena cinerea</taxon>
    </lineage>
</organism>
<sequence>MEELLFEILTPLNFTVRVTQAYWDIITTIKHPIILNCEAEVCQTLAQPDEIRRSKSDRDVYLFYRARNQKRWVCAVTRRLNGEGFLITTYPTEAIKEGEKLWQK</sequence>
<reference evidence="1" key="2">
    <citation type="submission" date="2020-08" db="EMBL/GenBank/DDBJ databases">
        <authorList>
            <person name="Chen M."/>
            <person name="Teng W."/>
            <person name="Zhao L."/>
            <person name="Hu C."/>
            <person name="Zhou Y."/>
            <person name="Han B."/>
            <person name="Song L."/>
            <person name="Shu W."/>
        </authorList>
    </citation>
    <scope>NUCLEOTIDE SEQUENCE</scope>
    <source>
        <strain evidence="1">FACHB-1277</strain>
    </source>
</reference>
<dbReference type="Proteomes" id="UP000631421">
    <property type="component" value="Unassembled WGS sequence"/>
</dbReference>
<dbReference type="RefSeq" id="WP_190348985.1">
    <property type="nucleotide sequence ID" value="NZ_JACJPY010000001.1"/>
</dbReference>
<name>A0A926UQ14_9CYAN</name>
<dbReference type="AlphaFoldDB" id="A0A926UQ14"/>
<evidence type="ECO:0000313" key="1">
    <source>
        <dbReference type="EMBL" id="MBD2148648.1"/>
    </source>
</evidence>
<reference evidence="1" key="1">
    <citation type="journal article" date="2015" name="ISME J.">
        <title>Draft Genome Sequence of Streptomyces incarnatus NRRL8089, which Produces the Nucleoside Antibiotic Sinefungin.</title>
        <authorList>
            <person name="Oshima K."/>
            <person name="Hattori M."/>
            <person name="Shimizu H."/>
            <person name="Fukuda K."/>
            <person name="Nemoto M."/>
            <person name="Inagaki K."/>
            <person name="Tamura T."/>
        </authorList>
    </citation>
    <scope>NUCLEOTIDE SEQUENCE</scope>
    <source>
        <strain evidence="1">FACHB-1277</strain>
    </source>
</reference>
<keyword evidence="2" id="KW-1185">Reference proteome</keyword>
<comment type="caution">
    <text evidence="1">The sequence shown here is derived from an EMBL/GenBank/DDBJ whole genome shotgun (WGS) entry which is preliminary data.</text>
</comment>